<gene>
    <name evidence="9" type="ORF">M6B38_120330</name>
</gene>
<feature type="transmembrane region" description="Helical" evidence="6">
    <location>
        <begin position="228"/>
        <end position="249"/>
    </location>
</feature>
<feature type="transmembrane region" description="Helical" evidence="6">
    <location>
        <begin position="261"/>
        <end position="280"/>
    </location>
</feature>
<comment type="subcellular location">
    <subcellularLocation>
        <location evidence="6">Golgi apparatus membrane</location>
        <topology evidence="6">Multi-pass membrane protein</topology>
    </subcellularLocation>
    <subcellularLocation>
        <location evidence="1">Membrane</location>
        <topology evidence="1">Multi-pass membrane protein</topology>
    </subcellularLocation>
</comment>
<dbReference type="EMBL" id="JANAVB010011398">
    <property type="protein sequence ID" value="KAJ6837356.1"/>
    <property type="molecule type" value="Genomic_DNA"/>
</dbReference>
<evidence type="ECO:0000256" key="2">
    <source>
        <dbReference type="ARBA" id="ARBA00010596"/>
    </source>
</evidence>
<feature type="compositionally biased region" description="Gly residues" evidence="7">
    <location>
        <begin position="87"/>
        <end position="99"/>
    </location>
</feature>
<reference evidence="9" key="2">
    <citation type="submission" date="2023-04" db="EMBL/GenBank/DDBJ databases">
        <authorList>
            <person name="Bruccoleri R.E."/>
            <person name="Oakeley E.J."/>
            <person name="Faust A.-M."/>
            <person name="Dessus-Babus S."/>
            <person name="Altorfer M."/>
            <person name="Burckhardt D."/>
            <person name="Oertli M."/>
            <person name="Naumann U."/>
            <person name="Petersen F."/>
            <person name="Wong J."/>
        </authorList>
    </citation>
    <scope>NUCLEOTIDE SEQUENCE</scope>
    <source>
        <strain evidence="9">GSM-AAB239-AS_SAM_17_03QT</strain>
        <tissue evidence="9">Leaf</tissue>
    </source>
</reference>
<accession>A0AAX6H8P6</accession>
<dbReference type="PANTHER" id="PTHR21236:SF1">
    <property type="entry name" value="PROTEIN YIPF6"/>
    <property type="match status" value="1"/>
</dbReference>
<proteinExistence type="inferred from homology"/>
<comment type="caution">
    <text evidence="9">The sequence shown here is derived from an EMBL/GenBank/DDBJ whole genome shotgun (WGS) entry which is preliminary data.</text>
</comment>
<dbReference type="GO" id="GO:0000139">
    <property type="term" value="C:Golgi membrane"/>
    <property type="evidence" value="ECO:0007669"/>
    <property type="project" value="UniProtKB-SubCell"/>
</dbReference>
<evidence type="ECO:0000256" key="4">
    <source>
        <dbReference type="ARBA" id="ARBA00022989"/>
    </source>
</evidence>
<keyword evidence="3 6" id="KW-0812">Transmembrane</keyword>
<sequence>MSHGSGDTIPLHHSSQSDIDEIENLIHSHGGPSTVLPARPPSPPRASIPIHQSSPFLPSNLPPLPSSKPRPVPVVPSVPDPTRNPHQGGGGGGGIGSDGFGPAPNTLTEPVWDTVKRDLTRIVSNLKLVVFPNPFREDPGKALRDWDLWGPFFFIIFLGLILSWSASVKKSEVFAVAFAVLAAGAIILTMNVLLLGGHIIFFQSLSLLGYCLFPLDVGALICLLKDNVILKIVVVSVTLAWSSWAAYPFMSAAVNPRRKALALYPVFLMYISVGFLIIAID</sequence>
<keyword evidence="5 6" id="KW-0472">Membrane</keyword>
<feature type="domain" description="Yip1" evidence="8">
    <location>
        <begin position="142"/>
        <end position="275"/>
    </location>
</feature>
<evidence type="ECO:0000313" key="10">
    <source>
        <dbReference type="Proteomes" id="UP001140949"/>
    </source>
</evidence>
<protein>
    <recommendedName>
        <fullName evidence="6">Protein YIP</fullName>
    </recommendedName>
</protein>
<evidence type="ECO:0000259" key="8">
    <source>
        <dbReference type="Pfam" id="PF04893"/>
    </source>
</evidence>
<feature type="transmembrane region" description="Helical" evidence="6">
    <location>
        <begin position="200"/>
        <end position="221"/>
    </location>
</feature>
<feature type="transmembrane region" description="Helical" evidence="6">
    <location>
        <begin position="173"/>
        <end position="194"/>
    </location>
</feature>
<evidence type="ECO:0000256" key="7">
    <source>
        <dbReference type="SAM" id="MobiDB-lite"/>
    </source>
</evidence>
<keyword evidence="10" id="KW-1185">Reference proteome</keyword>
<evidence type="ECO:0000256" key="3">
    <source>
        <dbReference type="ARBA" id="ARBA00022692"/>
    </source>
</evidence>
<dbReference type="InterPro" id="IPR006977">
    <property type="entry name" value="Yip1_dom"/>
</dbReference>
<keyword evidence="4 6" id="KW-1133">Transmembrane helix</keyword>
<name>A0AAX6H8P6_IRIPA</name>
<feature type="transmembrane region" description="Helical" evidence="6">
    <location>
        <begin position="148"/>
        <end position="166"/>
    </location>
</feature>
<organism evidence="9 10">
    <name type="scientific">Iris pallida</name>
    <name type="common">Sweet iris</name>
    <dbReference type="NCBI Taxonomy" id="29817"/>
    <lineage>
        <taxon>Eukaryota</taxon>
        <taxon>Viridiplantae</taxon>
        <taxon>Streptophyta</taxon>
        <taxon>Embryophyta</taxon>
        <taxon>Tracheophyta</taxon>
        <taxon>Spermatophyta</taxon>
        <taxon>Magnoliopsida</taxon>
        <taxon>Liliopsida</taxon>
        <taxon>Asparagales</taxon>
        <taxon>Iridaceae</taxon>
        <taxon>Iridoideae</taxon>
        <taxon>Irideae</taxon>
        <taxon>Iris</taxon>
    </lineage>
</organism>
<dbReference type="InterPro" id="IPR045231">
    <property type="entry name" value="Yip1/4-like"/>
</dbReference>
<evidence type="ECO:0000256" key="1">
    <source>
        <dbReference type="ARBA" id="ARBA00004141"/>
    </source>
</evidence>
<feature type="compositionally biased region" description="Pro residues" evidence="7">
    <location>
        <begin position="60"/>
        <end position="79"/>
    </location>
</feature>
<dbReference type="PANTHER" id="PTHR21236">
    <property type="entry name" value="GOLGI MEMBRANE PROTEIN YIP1"/>
    <property type="match status" value="1"/>
</dbReference>
<evidence type="ECO:0000313" key="9">
    <source>
        <dbReference type="EMBL" id="KAJ6837356.1"/>
    </source>
</evidence>
<evidence type="ECO:0000256" key="6">
    <source>
        <dbReference type="RuleBase" id="RU361264"/>
    </source>
</evidence>
<comment type="similarity">
    <text evidence="2 6">Belongs to the YIP1 family.</text>
</comment>
<feature type="compositionally biased region" description="Low complexity" evidence="7">
    <location>
        <begin position="47"/>
        <end position="59"/>
    </location>
</feature>
<evidence type="ECO:0000256" key="5">
    <source>
        <dbReference type="ARBA" id="ARBA00023136"/>
    </source>
</evidence>
<dbReference type="AlphaFoldDB" id="A0AAX6H8P6"/>
<reference evidence="9" key="1">
    <citation type="journal article" date="2023" name="GigaByte">
        <title>Genome assembly of the bearded iris, Iris pallida Lam.</title>
        <authorList>
            <person name="Bruccoleri R.E."/>
            <person name="Oakeley E.J."/>
            <person name="Faust A.M.E."/>
            <person name="Altorfer M."/>
            <person name="Dessus-Babus S."/>
            <person name="Burckhardt D."/>
            <person name="Oertli M."/>
            <person name="Naumann U."/>
            <person name="Petersen F."/>
            <person name="Wong J."/>
        </authorList>
    </citation>
    <scope>NUCLEOTIDE SEQUENCE</scope>
    <source>
        <strain evidence="9">GSM-AAB239-AS_SAM_17_03QT</strain>
    </source>
</reference>
<dbReference type="Pfam" id="PF04893">
    <property type="entry name" value="Yip1"/>
    <property type="match status" value="1"/>
</dbReference>
<dbReference type="GO" id="GO:0006888">
    <property type="term" value="P:endoplasmic reticulum to Golgi vesicle-mediated transport"/>
    <property type="evidence" value="ECO:0007669"/>
    <property type="project" value="InterPro"/>
</dbReference>
<dbReference type="GO" id="GO:0005802">
    <property type="term" value="C:trans-Golgi network"/>
    <property type="evidence" value="ECO:0007669"/>
    <property type="project" value="TreeGrafter"/>
</dbReference>
<feature type="region of interest" description="Disordered" evidence="7">
    <location>
        <begin position="1"/>
        <end position="103"/>
    </location>
</feature>
<dbReference type="Proteomes" id="UP001140949">
    <property type="component" value="Unassembled WGS sequence"/>
</dbReference>